<dbReference type="AlphaFoldDB" id="A0A1J1EAN0"/>
<comment type="subunit">
    <text evidence="4 12">Monomer.</text>
</comment>
<feature type="binding site" evidence="12">
    <location>
        <position position="292"/>
    </location>
    <ligand>
        <name>ATP</name>
        <dbReference type="ChEBI" id="CHEBI:30616"/>
    </ligand>
</feature>
<dbReference type="PIRSF" id="PIRSF000724">
    <property type="entry name" value="Pgk"/>
    <property type="match status" value="1"/>
</dbReference>
<evidence type="ECO:0000256" key="7">
    <source>
        <dbReference type="ARBA" id="ARBA00022679"/>
    </source>
</evidence>
<dbReference type="InterPro" id="IPR036043">
    <property type="entry name" value="Phosphoglycerate_kinase_sf"/>
</dbReference>
<dbReference type="EMBL" id="AP014564">
    <property type="protein sequence ID" value="BAV94995.1"/>
    <property type="molecule type" value="Genomic_DNA"/>
</dbReference>
<keyword evidence="10 12" id="KW-0067">ATP-binding</keyword>
<feature type="binding site" evidence="12 13">
    <location>
        <begin position="19"/>
        <end position="21"/>
    </location>
    <ligand>
        <name>substrate</name>
    </ligand>
</feature>
<dbReference type="PANTHER" id="PTHR11406:SF23">
    <property type="entry name" value="PHOSPHOGLYCERATE KINASE 1, CHLOROPLASTIC-RELATED"/>
    <property type="match status" value="1"/>
</dbReference>
<dbReference type="InterPro" id="IPR001576">
    <property type="entry name" value="Phosphoglycerate_kinase"/>
</dbReference>
<keyword evidence="11 12" id="KW-0324">Glycolysis</keyword>
<keyword evidence="7 12" id="KW-0808">Transferase</keyword>
<feature type="binding site" evidence="12 13">
    <location>
        <begin position="58"/>
        <end position="61"/>
    </location>
    <ligand>
        <name>substrate</name>
    </ligand>
</feature>
<dbReference type="KEGG" id="ise:JBKA6_0982"/>
<keyword evidence="12" id="KW-0963">Cytoplasm</keyword>
<dbReference type="Proteomes" id="UP000243197">
    <property type="component" value="Chromosome"/>
</dbReference>
<dbReference type="InterPro" id="IPR015824">
    <property type="entry name" value="Phosphoglycerate_kinase_N"/>
</dbReference>
<dbReference type="OrthoDB" id="9808460at2"/>
<evidence type="ECO:0000256" key="8">
    <source>
        <dbReference type="ARBA" id="ARBA00022741"/>
    </source>
</evidence>
<comment type="catalytic activity">
    <reaction evidence="1 12 15">
        <text>(2R)-3-phosphoglycerate + ATP = (2R)-3-phospho-glyceroyl phosphate + ADP</text>
        <dbReference type="Rhea" id="RHEA:14801"/>
        <dbReference type="ChEBI" id="CHEBI:30616"/>
        <dbReference type="ChEBI" id="CHEBI:57604"/>
        <dbReference type="ChEBI" id="CHEBI:58272"/>
        <dbReference type="ChEBI" id="CHEBI:456216"/>
        <dbReference type="EC" id="2.7.2.3"/>
    </reaction>
</comment>
<evidence type="ECO:0000256" key="14">
    <source>
        <dbReference type="PIRSR" id="PIRSR000724-2"/>
    </source>
</evidence>
<dbReference type="UniPathway" id="UPA00109">
    <property type="reaction ID" value="UER00185"/>
</dbReference>
<dbReference type="SUPFAM" id="SSF53748">
    <property type="entry name" value="Phosphoglycerate kinase"/>
    <property type="match status" value="1"/>
</dbReference>
<feature type="binding site" evidence="12 14">
    <location>
        <position position="323"/>
    </location>
    <ligand>
        <name>ATP</name>
        <dbReference type="ChEBI" id="CHEBI:30616"/>
    </ligand>
</feature>
<keyword evidence="8 12" id="KW-0547">Nucleotide-binding</keyword>
<evidence type="ECO:0000256" key="3">
    <source>
        <dbReference type="ARBA" id="ARBA00008982"/>
    </source>
</evidence>
<gene>
    <name evidence="12" type="primary">pgk</name>
    <name evidence="16" type="ORF">JBKA6_0982</name>
</gene>
<evidence type="ECO:0000256" key="2">
    <source>
        <dbReference type="ARBA" id="ARBA00004838"/>
    </source>
</evidence>
<keyword evidence="9 12" id="KW-0418">Kinase</keyword>
<feature type="binding site" evidence="12 14">
    <location>
        <position position="201"/>
    </location>
    <ligand>
        <name>ATP</name>
        <dbReference type="ChEBI" id="CHEBI:30616"/>
    </ligand>
</feature>
<dbReference type="PRINTS" id="PR00477">
    <property type="entry name" value="PHGLYCKINASE"/>
</dbReference>
<dbReference type="GO" id="GO:0005829">
    <property type="term" value="C:cytosol"/>
    <property type="evidence" value="ECO:0007669"/>
    <property type="project" value="UniProtKB-ARBA"/>
</dbReference>
<feature type="binding site" evidence="12">
    <location>
        <position position="35"/>
    </location>
    <ligand>
        <name>substrate</name>
    </ligand>
</feature>
<feature type="binding site" evidence="12 14">
    <location>
        <begin position="352"/>
        <end position="355"/>
    </location>
    <ligand>
        <name>ATP</name>
        <dbReference type="ChEBI" id="CHEBI:30616"/>
    </ligand>
</feature>
<dbReference type="PANTHER" id="PTHR11406">
    <property type="entry name" value="PHOSPHOGLYCERATE KINASE"/>
    <property type="match status" value="1"/>
</dbReference>
<sequence length="397" mass="43253">MNTIDTVNFNDKKVLIRVDFNVPLDNNSRVTDNSRIKSSIPTIKKVLSDNGSVIIMSHLGRPKGVEDKLSLHHILPCLEQELGMKVLFSNNCIGCEAKEKSSLLKGGQVLLLENLRFHKGEEAGDLSFAKELADLADVYINDAFGAIHRAHASVTTIVQFFDANKYFGYLVEREIHSLEKVLKTGEKPITAIIGGAKISTKMPIINKMLDTVDNLIIGGGMTYTFWKAQGGQIGESIYEQENLSIALDVIEAAKEKNVKLYLPVDSVIADSFSNQANTKIANTGEIEDTWQGLDIGPKSIELFKEVIINSKTILWNGPVGVFEFEKFSVGTDTLSEIIVNATKNGAFSLIGGGDSIASVKKNGHENNMSYISTGGGAMLEFLEGKKLPGIKAMLDGV</sequence>
<evidence type="ECO:0000313" key="17">
    <source>
        <dbReference type="Proteomes" id="UP000243197"/>
    </source>
</evidence>
<evidence type="ECO:0000256" key="11">
    <source>
        <dbReference type="ARBA" id="ARBA00023152"/>
    </source>
</evidence>
<proteinExistence type="inferred from homology"/>
<keyword evidence="17" id="KW-1185">Reference proteome</keyword>
<evidence type="ECO:0000313" key="16">
    <source>
        <dbReference type="EMBL" id="BAV94995.1"/>
    </source>
</evidence>
<evidence type="ECO:0000256" key="13">
    <source>
        <dbReference type="PIRSR" id="PIRSR000724-1"/>
    </source>
</evidence>
<accession>A0A1J1EAN0</accession>
<dbReference type="Pfam" id="PF00162">
    <property type="entry name" value="PGK"/>
    <property type="match status" value="1"/>
</dbReference>
<feature type="binding site" evidence="13">
    <location>
        <position position="149"/>
    </location>
    <ligand>
        <name>(2R)-3-phosphoglycerate</name>
        <dbReference type="ChEBI" id="CHEBI:58272"/>
    </ligand>
</feature>
<comment type="similarity">
    <text evidence="3 12 15">Belongs to the phosphoglycerate kinase family.</text>
</comment>
<reference evidence="16 17" key="1">
    <citation type="submission" date="2014-03" db="EMBL/GenBank/DDBJ databases">
        <title>complete genome sequence of Flavobacteriaceae bacterium JBKA-6.</title>
        <authorList>
            <person name="Takano T."/>
            <person name="Nakamura Y."/>
            <person name="Takuma S."/>
            <person name="Yasuike M."/>
            <person name="Matsuyama T."/>
            <person name="Sakai T."/>
            <person name="Fujiwara A."/>
            <person name="Kimoto K."/>
            <person name="Fukuda Y."/>
            <person name="Kondo H."/>
            <person name="Hirono I."/>
            <person name="Nakayasu C."/>
        </authorList>
    </citation>
    <scope>NUCLEOTIDE SEQUENCE [LARGE SCALE GENOMIC DNA]</scope>
    <source>
        <strain evidence="16 17">JBKA-6</strain>
    </source>
</reference>
<organism evidence="16 17">
    <name type="scientific">Ichthyobacterium seriolicida</name>
    <dbReference type="NCBI Taxonomy" id="242600"/>
    <lineage>
        <taxon>Bacteria</taxon>
        <taxon>Pseudomonadati</taxon>
        <taxon>Bacteroidota</taxon>
        <taxon>Flavobacteriia</taxon>
        <taxon>Flavobacteriales</taxon>
        <taxon>Ichthyobacteriaceae</taxon>
        <taxon>Ichthyobacterium</taxon>
    </lineage>
</organism>
<dbReference type="GO" id="GO:0005524">
    <property type="term" value="F:ATP binding"/>
    <property type="evidence" value="ECO:0007669"/>
    <property type="project" value="UniProtKB-KW"/>
</dbReference>
<name>A0A1J1EAN0_9FLAO</name>
<comment type="subcellular location">
    <subcellularLocation>
        <location evidence="12">Cytoplasm</location>
    </subcellularLocation>
</comment>
<evidence type="ECO:0000256" key="10">
    <source>
        <dbReference type="ARBA" id="ARBA00022840"/>
    </source>
</evidence>
<feature type="binding site" evidence="12">
    <location>
        <position position="116"/>
    </location>
    <ligand>
        <name>substrate</name>
    </ligand>
</feature>
<feature type="binding site" evidence="12">
    <location>
        <position position="149"/>
    </location>
    <ligand>
        <name>substrate</name>
    </ligand>
</feature>
<evidence type="ECO:0000256" key="15">
    <source>
        <dbReference type="RuleBase" id="RU000532"/>
    </source>
</evidence>
<dbReference type="PROSITE" id="PS00111">
    <property type="entry name" value="PGLYCERATE_KINASE"/>
    <property type="match status" value="1"/>
</dbReference>
<dbReference type="HAMAP" id="MF_00145">
    <property type="entry name" value="Phosphoglyc_kinase"/>
    <property type="match status" value="1"/>
</dbReference>
<evidence type="ECO:0000256" key="1">
    <source>
        <dbReference type="ARBA" id="ARBA00000642"/>
    </source>
</evidence>
<comment type="pathway">
    <text evidence="2 12">Carbohydrate degradation; glycolysis; pyruvate from D-glyceraldehyde 3-phosphate: step 2/5.</text>
</comment>
<evidence type="ECO:0000256" key="12">
    <source>
        <dbReference type="HAMAP-Rule" id="MF_00145"/>
    </source>
</evidence>
<dbReference type="GO" id="GO:0004618">
    <property type="term" value="F:phosphoglycerate kinase activity"/>
    <property type="evidence" value="ECO:0007669"/>
    <property type="project" value="UniProtKB-UniRule"/>
</dbReference>
<evidence type="ECO:0000256" key="9">
    <source>
        <dbReference type="ARBA" id="ARBA00022777"/>
    </source>
</evidence>
<dbReference type="FunFam" id="3.40.50.1260:FF:000006">
    <property type="entry name" value="Phosphoglycerate kinase"/>
    <property type="match status" value="1"/>
</dbReference>
<evidence type="ECO:0000256" key="6">
    <source>
        <dbReference type="ARBA" id="ARBA00016471"/>
    </source>
</evidence>
<dbReference type="GO" id="GO:0043531">
    <property type="term" value="F:ADP binding"/>
    <property type="evidence" value="ECO:0007669"/>
    <property type="project" value="TreeGrafter"/>
</dbReference>
<dbReference type="GO" id="GO:0006096">
    <property type="term" value="P:glycolytic process"/>
    <property type="evidence" value="ECO:0007669"/>
    <property type="project" value="UniProtKB-UniRule"/>
</dbReference>
<dbReference type="RefSeq" id="WP_096686433.1">
    <property type="nucleotide sequence ID" value="NZ_AP014564.1"/>
</dbReference>
<evidence type="ECO:0000256" key="5">
    <source>
        <dbReference type="ARBA" id="ARBA00013061"/>
    </source>
</evidence>
<protein>
    <recommendedName>
        <fullName evidence="6 12">Phosphoglycerate kinase</fullName>
        <ecNumber evidence="5 12">2.7.2.3</ecNumber>
    </recommendedName>
</protein>
<dbReference type="InterPro" id="IPR015911">
    <property type="entry name" value="Phosphoglycerate_kinase_CS"/>
</dbReference>
<evidence type="ECO:0000256" key="4">
    <source>
        <dbReference type="ARBA" id="ARBA00011245"/>
    </source>
</evidence>
<dbReference type="GO" id="GO:0006094">
    <property type="term" value="P:gluconeogenesis"/>
    <property type="evidence" value="ECO:0007669"/>
    <property type="project" value="TreeGrafter"/>
</dbReference>
<dbReference type="Gene3D" id="3.40.50.1260">
    <property type="entry name" value="Phosphoglycerate kinase, N-terminal domain"/>
    <property type="match status" value="2"/>
</dbReference>
<feature type="binding site" evidence="13">
    <location>
        <position position="116"/>
    </location>
    <ligand>
        <name>(2R)-3-phosphoglycerate</name>
        <dbReference type="ChEBI" id="CHEBI:58272"/>
    </ligand>
</feature>
<feature type="binding site" evidence="13">
    <location>
        <position position="35"/>
    </location>
    <ligand>
        <name>(2R)-3-phosphoglycerate</name>
        <dbReference type="ChEBI" id="CHEBI:58272"/>
    </ligand>
</feature>
<dbReference type="FunFam" id="3.40.50.1260:FF:000003">
    <property type="entry name" value="Phosphoglycerate kinase"/>
    <property type="match status" value="1"/>
</dbReference>
<dbReference type="EC" id="2.7.2.3" evidence="5 12"/>